<evidence type="ECO:0000313" key="4">
    <source>
        <dbReference type="Proteomes" id="UP000747542"/>
    </source>
</evidence>
<feature type="non-terminal residue" evidence="3">
    <location>
        <position position="1"/>
    </location>
</feature>
<dbReference type="EMBL" id="JAHLQT010033762">
    <property type="protein sequence ID" value="KAG7159224.1"/>
    <property type="molecule type" value="Genomic_DNA"/>
</dbReference>
<name>A0A8J5JQF8_HOMAM</name>
<dbReference type="SUPFAM" id="SSF48726">
    <property type="entry name" value="Immunoglobulin"/>
    <property type="match status" value="1"/>
</dbReference>
<keyword evidence="1" id="KW-0812">Transmembrane</keyword>
<reference evidence="3" key="1">
    <citation type="journal article" date="2021" name="Sci. Adv.">
        <title>The American lobster genome reveals insights on longevity, neural, and immune adaptations.</title>
        <authorList>
            <person name="Polinski J.M."/>
            <person name="Zimin A.V."/>
            <person name="Clark K.F."/>
            <person name="Kohn A.B."/>
            <person name="Sadowski N."/>
            <person name="Timp W."/>
            <person name="Ptitsyn A."/>
            <person name="Khanna P."/>
            <person name="Romanova D.Y."/>
            <person name="Williams P."/>
            <person name="Greenwood S.J."/>
            <person name="Moroz L.L."/>
            <person name="Walt D.R."/>
            <person name="Bodnar A.G."/>
        </authorList>
    </citation>
    <scope>NUCLEOTIDE SEQUENCE</scope>
    <source>
        <strain evidence="3">GMGI-L3</strain>
    </source>
</reference>
<dbReference type="InterPro" id="IPR013783">
    <property type="entry name" value="Ig-like_fold"/>
</dbReference>
<gene>
    <name evidence="3" type="ORF">Hamer_G016620</name>
</gene>
<accession>A0A8J5JQF8</accession>
<dbReference type="AlphaFoldDB" id="A0A8J5JQF8"/>
<dbReference type="PANTHER" id="PTHR23279:SF46">
    <property type="entry name" value="DEFECTIVE PROBOSCIS EXTENSION RESPONSE 10, ISOFORM A-RELATED"/>
    <property type="match status" value="1"/>
</dbReference>
<dbReference type="InterPro" id="IPR036179">
    <property type="entry name" value="Ig-like_dom_sf"/>
</dbReference>
<dbReference type="Gene3D" id="2.60.40.10">
    <property type="entry name" value="Immunoglobulins"/>
    <property type="match status" value="1"/>
</dbReference>
<dbReference type="Proteomes" id="UP000747542">
    <property type="component" value="Unassembled WGS sequence"/>
</dbReference>
<evidence type="ECO:0000256" key="1">
    <source>
        <dbReference type="SAM" id="Phobius"/>
    </source>
</evidence>
<feature type="transmembrane region" description="Helical" evidence="1">
    <location>
        <begin position="188"/>
        <end position="209"/>
    </location>
</feature>
<sequence>YILWYKGERLVEYDTSGGRIQVVTEADGVSHLLLKDAHPSDSANYTCSPSSGTPASLLLNVIVAPHLPSSSSVLVFPAGVLATLITSLTHHHHALITTTSSTVVGALLWCSQYTVSTSPTDCSSYYYYWILLASGVSMVAGLVLMALIYRVAIICQLRLRSLCQGFVGSTRAGEMGVSAPSRQCGSQWVVVAAVTLALCVSLFLTLSHFSRLQR</sequence>
<dbReference type="InterPro" id="IPR037448">
    <property type="entry name" value="Zig-8"/>
</dbReference>
<dbReference type="PROSITE" id="PS50835">
    <property type="entry name" value="IG_LIKE"/>
    <property type="match status" value="1"/>
</dbReference>
<dbReference type="InterPro" id="IPR007110">
    <property type="entry name" value="Ig-like_dom"/>
</dbReference>
<evidence type="ECO:0000259" key="2">
    <source>
        <dbReference type="PROSITE" id="PS50835"/>
    </source>
</evidence>
<keyword evidence="4" id="KW-1185">Reference proteome</keyword>
<feature type="non-terminal residue" evidence="3">
    <location>
        <position position="214"/>
    </location>
</feature>
<keyword evidence="1" id="KW-0472">Membrane</keyword>
<dbReference type="PANTHER" id="PTHR23279">
    <property type="entry name" value="DEFECTIVE PROBOSCIS EXTENSION RESPONSE DPR -RELATED"/>
    <property type="match status" value="1"/>
</dbReference>
<feature type="domain" description="Ig-like" evidence="2">
    <location>
        <begin position="1"/>
        <end position="60"/>
    </location>
</feature>
<evidence type="ECO:0000313" key="3">
    <source>
        <dbReference type="EMBL" id="KAG7159224.1"/>
    </source>
</evidence>
<dbReference type="GO" id="GO:0050808">
    <property type="term" value="P:synapse organization"/>
    <property type="evidence" value="ECO:0007669"/>
    <property type="project" value="TreeGrafter"/>
</dbReference>
<comment type="caution">
    <text evidence="3">The sequence shown here is derived from an EMBL/GenBank/DDBJ whole genome shotgun (WGS) entry which is preliminary data.</text>
</comment>
<organism evidence="3 4">
    <name type="scientific">Homarus americanus</name>
    <name type="common">American lobster</name>
    <dbReference type="NCBI Taxonomy" id="6706"/>
    <lineage>
        <taxon>Eukaryota</taxon>
        <taxon>Metazoa</taxon>
        <taxon>Ecdysozoa</taxon>
        <taxon>Arthropoda</taxon>
        <taxon>Crustacea</taxon>
        <taxon>Multicrustacea</taxon>
        <taxon>Malacostraca</taxon>
        <taxon>Eumalacostraca</taxon>
        <taxon>Eucarida</taxon>
        <taxon>Decapoda</taxon>
        <taxon>Pleocyemata</taxon>
        <taxon>Astacidea</taxon>
        <taxon>Nephropoidea</taxon>
        <taxon>Nephropidae</taxon>
        <taxon>Homarus</taxon>
    </lineage>
</organism>
<protein>
    <recommendedName>
        <fullName evidence="2">Ig-like domain-containing protein</fullName>
    </recommendedName>
</protein>
<proteinExistence type="predicted"/>
<feature type="transmembrane region" description="Helical" evidence="1">
    <location>
        <begin position="126"/>
        <end position="152"/>
    </location>
</feature>
<keyword evidence="1" id="KW-1133">Transmembrane helix</keyword>
<dbReference type="GO" id="GO:0032589">
    <property type="term" value="C:neuron projection membrane"/>
    <property type="evidence" value="ECO:0007669"/>
    <property type="project" value="TreeGrafter"/>
</dbReference>